<comment type="similarity">
    <text evidence="1">Belongs to the peptidase S10 family.</text>
</comment>
<dbReference type="AlphaFoldDB" id="A0A1V9Z0L0"/>
<organism evidence="6 7">
    <name type="scientific">Thraustotheca clavata</name>
    <dbReference type="NCBI Taxonomy" id="74557"/>
    <lineage>
        <taxon>Eukaryota</taxon>
        <taxon>Sar</taxon>
        <taxon>Stramenopiles</taxon>
        <taxon>Oomycota</taxon>
        <taxon>Saprolegniomycetes</taxon>
        <taxon>Saprolegniales</taxon>
        <taxon>Achlyaceae</taxon>
        <taxon>Thraustotheca</taxon>
    </lineage>
</organism>
<dbReference type="InterPro" id="IPR033124">
    <property type="entry name" value="Ser_caboxypep_his_AS"/>
</dbReference>
<name>A0A1V9Z0L0_9STRA</name>
<dbReference type="InterPro" id="IPR001563">
    <property type="entry name" value="Peptidase_S10"/>
</dbReference>
<evidence type="ECO:0000256" key="1">
    <source>
        <dbReference type="ARBA" id="ARBA00009431"/>
    </source>
</evidence>
<dbReference type="PANTHER" id="PTHR11802">
    <property type="entry name" value="SERINE PROTEASE FAMILY S10 SERINE CARBOXYPEPTIDASE"/>
    <property type="match status" value="1"/>
</dbReference>
<dbReference type="Gene3D" id="3.40.50.1820">
    <property type="entry name" value="alpha/beta hydrolase"/>
    <property type="match status" value="1"/>
</dbReference>
<comment type="caution">
    <text evidence="6">The sequence shown here is derived from an EMBL/GenBank/DDBJ whole genome shotgun (WGS) entry which is preliminary data.</text>
</comment>
<dbReference type="SUPFAM" id="SSF53474">
    <property type="entry name" value="alpha/beta-Hydrolases"/>
    <property type="match status" value="1"/>
</dbReference>
<proteinExistence type="inferred from homology"/>
<keyword evidence="2" id="KW-0121">Carboxypeptidase</keyword>
<keyword evidence="7" id="KW-1185">Reference proteome</keyword>
<reference evidence="6 7" key="1">
    <citation type="journal article" date="2014" name="Genome Biol. Evol.">
        <title>The secreted proteins of Achlya hypogyna and Thraustotheca clavata identify the ancestral oomycete secretome and reveal gene acquisitions by horizontal gene transfer.</title>
        <authorList>
            <person name="Misner I."/>
            <person name="Blouin N."/>
            <person name="Leonard G."/>
            <person name="Richards T.A."/>
            <person name="Lane C.E."/>
        </authorList>
    </citation>
    <scope>NUCLEOTIDE SEQUENCE [LARGE SCALE GENOMIC DNA]</scope>
    <source>
        <strain evidence="6 7">ATCC 34112</strain>
    </source>
</reference>
<keyword evidence="5" id="KW-0325">Glycoprotein</keyword>
<evidence type="ECO:0000313" key="7">
    <source>
        <dbReference type="Proteomes" id="UP000243217"/>
    </source>
</evidence>
<keyword evidence="4" id="KW-0378">Hydrolase</keyword>
<keyword evidence="3 6" id="KW-0645">Protease</keyword>
<protein>
    <submittedName>
        <fullName evidence="6">Serine protease family S10</fullName>
    </submittedName>
</protein>
<feature type="non-terminal residue" evidence="6">
    <location>
        <position position="1"/>
    </location>
</feature>
<evidence type="ECO:0000256" key="3">
    <source>
        <dbReference type="ARBA" id="ARBA00022670"/>
    </source>
</evidence>
<dbReference type="Proteomes" id="UP000243217">
    <property type="component" value="Unassembled WGS sequence"/>
</dbReference>
<dbReference type="OrthoDB" id="443318at2759"/>
<dbReference type="GO" id="GO:0006508">
    <property type="term" value="P:proteolysis"/>
    <property type="evidence" value="ECO:0007669"/>
    <property type="project" value="UniProtKB-KW"/>
</dbReference>
<evidence type="ECO:0000313" key="6">
    <source>
        <dbReference type="EMBL" id="OQR91472.1"/>
    </source>
</evidence>
<dbReference type="GO" id="GO:0004185">
    <property type="term" value="F:serine-type carboxypeptidase activity"/>
    <property type="evidence" value="ECO:0007669"/>
    <property type="project" value="InterPro"/>
</dbReference>
<accession>A0A1V9Z0L0</accession>
<dbReference type="Gene3D" id="1.10.287.410">
    <property type="match status" value="1"/>
</dbReference>
<evidence type="ECO:0000256" key="4">
    <source>
        <dbReference type="ARBA" id="ARBA00022801"/>
    </source>
</evidence>
<dbReference type="InterPro" id="IPR029058">
    <property type="entry name" value="AB_hydrolase_fold"/>
</dbReference>
<dbReference type="Pfam" id="PF00450">
    <property type="entry name" value="Peptidase_S10"/>
    <property type="match status" value="1"/>
</dbReference>
<evidence type="ECO:0000256" key="2">
    <source>
        <dbReference type="ARBA" id="ARBA00022645"/>
    </source>
</evidence>
<dbReference type="PROSITE" id="PS00560">
    <property type="entry name" value="CARBOXYPEPT_SER_HIS"/>
    <property type="match status" value="1"/>
</dbReference>
<dbReference type="PANTHER" id="PTHR11802:SF113">
    <property type="entry name" value="SERINE CARBOXYPEPTIDASE CTSA-4.1"/>
    <property type="match status" value="1"/>
</dbReference>
<sequence length="245" mass="27205">GIAIGNGMTDTVTQIPYTADMARNNGYIDLVSADEFDKLKAAAATCGKLVEQCQTNDTICLQATAYWGDNVLGLMLNNTNVTGNPYDIREDCTNGCIDHVQYAAEFLNNPLIQSKLHVNKTWTEVSQQVYLDFSTDFMKNYVSFVPDVLAHDVRVMIYAGDADLMCNWIGNQAWTKALEWPGKAAFNNATVKPLLVNGKKSGEVRATDMLSFVRVYNAGHMVPMDQPEVSLELVNRFFSNSHLDQ</sequence>
<evidence type="ECO:0000256" key="5">
    <source>
        <dbReference type="ARBA" id="ARBA00023180"/>
    </source>
</evidence>
<dbReference type="EMBL" id="JNBS01002419">
    <property type="protein sequence ID" value="OQR91472.1"/>
    <property type="molecule type" value="Genomic_DNA"/>
</dbReference>
<gene>
    <name evidence="6" type="ORF">THRCLA_08984</name>
</gene>